<feature type="non-terminal residue" evidence="2">
    <location>
        <position position="1"/>
    </location>
</feature>
<gene>
    <name evidence="2" type="ORF">H9628_06500</name>
</gene>
<dbReference type="Proteomes" id="UP000626242">
    <property type="component" value="Unassembled WGS sequence"/>
</dbReference>
<evidence type="ECO:0000313" key="2">
    <source>
        <dbReference type="EMBL" id="MBD8018115.1"/>
    </source>
</evidence>
<feature type="transmembrane region" description="Helical" evidence="1">
    <location>
        <begin position="26"/>
        <end position="41"/>
    </location>
</feature>
<dbReference type="PANTHER" id="PTHR38446:SF1">
    <property type="entry name" value="BLL0914 PROTEIN"/>
    <property type="match status" value="1"/>
</dbReference>
<dbReference type="Pfam" id="PF06993">
    <property type="entry name" value="DUF1304"/>
    <property type="match status" value="1"/>
</dbReference>
<accession>A0ABR8WM11</accession>
<dbReference type="PANTHER" id="PTHR38446">
    <property type="entry name" value="BLL0914 PROTEIN"/>
    <property type="match status" value="1"/>
</dbReference>
<keyword evidence="1" id="KW-1133">Transmembrane helix</keyword>
<keyword evidence="3" id="KW-1185">Reference proteome</keyword>
<dbReference type="EMBL" id="JACSPS010000002">
    <property type="protein sequence ID" value="MBD8018115.1"/>
    <property type="molecule type" value="Genomic_DNA"/>
</dbReference>
<proteinExistence type="predicted"/>
<keyword evidence="1" id="KW-0472">Membrane</keyword>
<evidence type="ECO:0000256" key="1">
    <source>
        <dbReference type="SAM" id="Phobius"/>
    </source>
</evidence>
<comment type="caution">
    <text evidence="2">The sequence shown here is derived from an EMBL/GenBank/DDBJ whole genome shotgun (WGS) entry which is preliminary data.</text>
</comment>
<sequence>IAIFFLTCVVVAGTYGALTASKKIFVTQAVPALLALVVLLLKN</sequence>
<protein>
    <submittedName>
        <fullName evidence="2">DUF1304 family protein</fullName>
    </submittedName>
</protein>
<keyword evidence="1" id="KW-0812">Transmembrane</keyword>
<organism evidence="2 3">
    <name type="scientific">Kaistella pullorum</name>
    <dbReference type="NCBI Taxonomy" id="2763074"/>
    <lineage>
        <taxon>Bacteria</taxon>
        <taxon>Pseudomonadati</taxon>
        <taxon>Bacteroidota</taxon>
        <taxon>Flavobacteriia</taxon>
        <taxon>Flavobacteriales</taxon>
        <taxon>Weeksellaceae</taxon>
        <taxon>Chryseobacterium group</taxon>
        <taxon>Kaistella</taxon>
    </lineage>
</organism>
<reference evidence="2 3" key="1">
    <citation type="submission" date="2020-08" db="EMBL/GenBank/DDBJ databases">
        <title>A Genomic Blueprint of the Chicken Gut Microbiome.</title>
        <authorList>
            <person name="Gilroy R."/>
            <person name="Ravi A."/>
            <person name="Getino M."/>
            <person name="Pursley I."/>
            <person name="Horton D.L."/>
            <person name="Alikhan N.-F."/>
            <person name="Baker D."/>
            <person name="Gharbi K."/>
            <person name="Hall N."/>
            <person name="Watson M."/>
            <person name="Adriaenssens E.M."/>
            <person name="Foster-Nyarko E."/>
            <person name="Jarju S."/>
            <person name="Secka A."/>
            <person name="Antonio M."/>
            <person name="Oren A."/>
            <person name="Chaudhuri R."/>
            <person name="La Ragione R.M."/>
            <person name="Hildebrand F."/>
            <person name="Pallen M.J."/>
        </authorList>
    </citation>
    <scope>NUCLEOTIDE SEQUENCE [LARGE SCALE GENOMIC DNA]</scope>
    <source>
        <strain evidence="2 3">Sa1CVA4</strain>
    </source>
</reference>
<evidence type="ECO:0000313" key="3">
    <source>
        <dbReference type="Proteomes" id="UP000626242"/>
    </source>
</evidence>
<dbReference type="InterPro" id="IPR009732">
    <property type="entry name" value="DUF1304"/>
</dbReference>
<name>A0ABR8WM11_9FLAO</name>